<dbReference type="AlphaFoldDB" id="A0A072VQ78"/>
<reference evidence="1 3" key="2">
    <citation type="journal article" date="2014" name="BMC Genomics">
        <title>An improved genome release (version Mt4.0) for the model legume Medicago truncatula.</title>
        <authorList>
            <person name="Tang H."/>
            <person name="Krishnakumar V."/>
            <person name="Bidwell S."/>
            <person name="Rosen B."/>
            <person name="Chan A."/>
            <person name="Zhou S."/>
            <person name="Gentzbittel L."/>
            <person name="Childs K.L."/>
            <person name="Yandell M."/>
            <person name="Gundlach H."/>
            <person name="Mayer K.F."/>
            <person name="Schwartz D.C."/>
            <person name="Town C.D."/>
        </authorList>
    </citation>
    <scope>GENOME REANNOTATION</scope>
    <source>
        <strain evidence="1">A17</strain>
        <strain evidence="2 3">cv. Jemalong A17</strain>
    </source>
</reference>
<dbReference type="HOGENOM" id="CLU_1995990_0_0_1"/>
<evidence type="ECO:0000313" key="1">
    <source>
        <dbReference type="EMBL" id="KEH43573.1"/>
    </source>
</evidence>
<accession>A0A072VQ78</accession>
<keyword evidence="3" id="KW-1185">Reference proteome</keyword>
<dbReference type="EMBL" id="CM001217">
    <property type="protein sequence ID" value="KEH43573.1"/>
    <property type="molecule type" value="Genomic_DNA"/>
</dbReference>
<protein>
    <submittedName>
        <fullName evidence="1 2">Uncharacterized protein</fullName>
    </submittedName>
</protein>
<organism evidence="1 3">
    <name type="scientific">Medicago truncatula</name>
    <name type="common">Barrel medic</name>
    <name type="synonym">Medicago tribuloides</name>
    <dbReference type="NCBI Taxonomy" id="3880"/>
    <lineage>
        <taxon>Eukaryota</taxon>
        <taxon>Viridiplantae</taxon>
        <taxon>Streptophyta</taxon>
        <taxon>Embryophyta</taxon>
        <taxon>Tracheophyta</taxon>
        <taxon>Spermatophyta</taxon>
        <taxon>Magnoliopsida</taxon>
        <taxon>eudicotyledons</taxon>
        <taxon>Gunneridae</taxon>
        <taxon>Pentapetalae</taxon>
        <taxon>rosids</taxon>
        <taxon>fabids</taxon>
        <taxon>Fabales</taxon>
        <taxon>Fabaceae</taxon>
        <taxon>Papilionoideae</taxon>
        <taxon>50 kb inversion clade</taxon>
        <taxon>NPAAA clade</taxon>
        <taxon>Hologalegina</taxon>
        <taxon>IRL clade</taxon>
        <taxon>Trifolieae</taxon>
        <taxon>Medicago</taxon>
    </lineage>
</organism>
<evidence type="ECO:0000313" key="2">
    <source>
        <dbReference type="EnsemblPlants" id="KEH43573"/>
    </source>
</evidence>
<proteinExistence type="predicted"/>
<reference evidence="2" key="3">
    <citation type="submission" date="2015-04" db="UniProtKB">
        <authorList>
            <consortium name="EnsemblPlants"/>
        </authorList>
    </citation>
    <scope>IDENTIFICATION</scope>
    <source>
        <strain evidence="2">cv. Jemalong A17</strain>
    </source>
</reference>
<dbReference type="EnsemblPlants" id="KEH43573">
    <property type="protein sequence ID" value="KEH43573"/>
    <property type="gene ID" value="MTR_1g096740"/>
</dbReference>
<evidence type="ECO:0000313" key="3">
    <source>
        <dbReference type="Proteomes" id="UP000002051"/>
    </source>
</evidence>
<sequence>MDSMMFPEQNRFGISICICNDRGEFVTAKTAVFLGVPSVQEAEVCELGFDKVSIELDGRLVVDVVLSKSNHQTEFGCIFKIKVNSFLVGIRTWVRLYQEWEKATMYVHYSCNCKATTACCSNADS</sequence>
<name>A0A072VQ78_MEDTR</name>
<gene>
    <name evidence="1" type="ordered locus">MTR_1g096740</name>
</gene>
<dbReference type="Proteomes" id="UP000002051">
    <property type="component" value="Unassembled WGS sequence"/>
</dbReference>
<reference evidence="1 3" key="1">
    <citation type="journal article" date="2011" name="Nature">
        <title>The Medicago genome provides insight into the evolution of rhizobial symbioses.</title>
        <authorList>
            <person name="Young N.D."/>
            <person name="Debelle F."/>
            <person name="Oldroyd G.E."/>
            <person name="Geurts R."/>
            <person name="Cannon S.B."/>
            <person name="Udvardi M.K."/>
            <person name="Benedito V.A."/>
            <person name="Mayer K.F."/>
            <person name="Gouzy J."/>
            <person name="Schoof H."/>
            <person name="Van de Peer Y."/>
            <person name="Proost S."/>
            <person name="Cook D.R."/>
            <person name="Meyers B.C."/>
            <person name="Spannagl M."/>
            <person name="Cheung F."/>
            <person name="De Mita S."/>
            <person name="Krishnakumar V."/>
            <person name="Gundlach H."/>
            <person name="Zhou S."/>
            <person name="Mudge J."/>
            <person name="Bharti A.K."/>
            <person name="Murray J.D."/>
            <person name="Naoumkina M.A."/>
            <person name="Rosen B."/>
            <person name="Silverstein K.A."/>
            <person name="Tang H."/>
            <person name="Rombauts S."/>
            <person name="Zhao P.X."/>
            <person name="Zhou P."/>
            <person name="Barbe V."/>
            <person name="Bardou P."/>
            <person name="Bechner M."/>
            <person name="Bellec A."/>
            <person name="Berger A."/>
            <person name="Berges H."/>
            <person name="Bidwell S."/>
            <person name="Bisseling T."/>
            <person name="Choisne N."/>
            <person name="Couloux A."/>
            <person name="Denny R."/>
            <person name="Deshpande S."/>
            <person name="Dai X."/>
            <person name="Doyle J.J."/>
            <person name="Dudez A.M."/>
            <person name="Farmer A.D."/>
            <person name="Fouteau S."/>
            <person name="Franken C."/>
            <person name="Gibelin C."/>
            <person name="Gish J."/>
            <person name="Goldstein S."/>
            <person name="Gonzalez A.J."/>
            <person name="Green P.J."/>
            <person name="Hallab A."/>
            <person name="Hartog M."/>
            <person name="Hua A."/>
            <person name="Humphray S.J."/>
            <person name="Jeong D.H."/>
            <person name="Jing Y."/>
            <person name="Jocker A."/>
            <person name="Kenton S.M."/>
            <person name="Kim D.J."/>
            <person name="Klee K."/>
            <person name="Lai H."/>
            <person name="Lang C."/>
            <person name="Lin S."/>
            <person name="Macmil S.L."/>
            <person name="Magdelenat G."/>
            <person name="Matthews L."/>
            <person name="McCorrison J."/>
            <person name="Monaghan E.L."/>
            <person name="Mun J.H."/>
            <person name="Najar F.Z."/>
            <person name="Nicholson C."/>
            <person name="Noirot C."/>
            <person name="O'Bleness M."/>
            <person name="Paule C.R."/>
            <person name="Poulain J."/>
            <person name="Prion F."/>
            <person name="Qin B."/>
            <person name="Qu C."/>
            <person name="Retzel E.F."/>
            <person name="Riddle C."/>
            <person name="Sallet E."/>
            <person name="Samain S."/>
            <person name="Samson N."/>
            <person name="Sanders I."/>
            <person name="Saurat O."/>
            <person name="Scarpelli C."/>
            <person name="Schiex T."/>
            <person name="Segurens B."/>
            <person name="Severin A.J."/>
            <person name="Sherrier D.J."/>
            <person name="Shi R."/>
            <person name="Sims S."/>
            <person name="Singer S.R."/>
            <person name="Sinharoy S."/>
            <person name="Sterck L."/>
            <person name="Viollet A."/>
            <person name="Wang B.B."/>
            <person name="Wang K."/>
            <person name="Wang M."/>
            <person name="Wang X."/>
            <person name="Warfsmann J."/>
            <person name="Weissenbach J."/>
            <person name="White D.D."/>
            <person name="White J.D."/>
            <person name="Wiley G.B."/>
            <person name="Wincker P."/>
            <person name="Xing Y."/>
            <person name="Yang L."/>
            <person name="Yao Z."/>
            <person name="Ying F."/>
            <person name="Zhai J."/>
            <person name="Zhou L."/>
            <person name="Zuber A."/>
            <person name="Denarie J."/>
            <person name="Dixon R.A."/>
            <person name="May G.D."/>
            <person name="Schwartz D.C."/>
            <person name="Rogers J."/>
            <person name="Quetier F."/>
            <person name="Town C.D."/>
            <person name="Roe B.A."/>
        </authorList>
    </citation>
    <scope>NUCLEOTIDE SEQUENCE [LARGE SCALE GENOMIC DNA]</scope>
    <source>
        <strain evidence="1">A17</strain>
        <strain evidence="2 3">cv. Jemalong A17</strain>
    </source>
</reference>